<evidence type="ECO:0000256" key="4">
    <source>
        <dbReference type="ARBA" id="ARBA00023002"/>
    </source>
</evidence>
<dbReference type="CDD" id="cd08249">
    <property type="entry name" value="enoyl_reductase_like"/>
    <property type="match status" value="1"/>
</dbReference>
<dbReference type="Proteomes" id="UP000325579">
    <property type="component" value="Unassembled WGS sequence"/>
</dbReference>
<evidence type="ECO:0000256" key="2">
    <source>
        <dbReference type="ARBA" id="ARBA00022741"/>
    </source>
</evidence>
<dbReference type="SUPFAM" id="SSF51735">
    <property type="entry name" value="NAD(P)-binding Rossmann-fold domains"/>
    <property type="match status" value="1"/>
</dbReference>
<sequence>MSAQERAYSPDEDWTGVTNPAARRRLQNRLNQRAYHPTQTDQVRLCRIAGLRRQGRDKRAVQANSAQPESAGHGPTTAKALAQHDSITCALSEVQHLECTFAPPNVHALMTQFERAAMARYVEGSPRTDLLLNLSRLNVLRAAYQNVIAIGMTAEWMCQDSTISIFSLASPQRCEDNIPPSLQPTPLQRTVPHHPWLDIFPIPHMRDNLIRAGSDLDDDELCHDLTAFWDTRSSNATMLVWGTPWDPENWEVTEDFAKKWAFFLRGCPEILLSTNKWRARRSEKPLVWKKKAVIITSPKHSQVVGDRAIPRLRDDCILVKTVSVALNPTDWKHIDFLAPAGVLIGCDYAGIVEAVGKNVKKSFTKGDRICGFVHGSNAVQPEDGAFAEYIIVEGDLQYRIPQGMGFEEAATLGLGVTTAALGLYQSLKLTLPVAHIRSKMPILVYGGSTATGALAIQFAKLSGYEVLTTCSPRHFDQVKNLGADAVFDYNDPTSARAIREQTNDSLTLAFDTVSVESSATFCDHALSTKGGEYSSLLPIKTARDNIRDRSTMAYTAFGRSFKFGPREVPAQPGDRAFMEQFSGIFQDLLTSGKIKTHPPRIGNAGLNGILDGLQLLRDGKVRGEKLVYNIGDTH</sequence>
<reference evidence="7 8" key="1">
    <citation type="submission" date="2019-04" db="EMBL/GenBank/DDBJ databases">
        <authorList>
            <consortium name="DOE Joint Genome Institute"/>
            <person name="Mondo S."/>
            <person name="Kjaerbolling I."/>
            <person name="Vesth T."/>
            <person name="Frisvad J.C."/>
            <person name="Nybo J.L."/>
            <person name="Theobald S."/>
            <person name="Kildgaard S."/>
            <person name="Isbrandt T."/>
            <person name="Kuo A."/>
            <person name="Sato A."/>
            <person name="Lyhne E.K."/>
            <person name="Kogle M.E."/>
            <person name="Wiebenga A."/>
            <person name="Kun R.S."/>
            <person name="Lubbers R.J."/>
            <person name="Makela M.R."/>
            <person name="Barry K."/>
            <person name="Chovatia M."/>
            <person name="Clum A."/>
            <person name="Daum C."/>
            <person name="Haridas S."/>
            <person name="He G."/>
            <person name="LaButti K."/>
            <person name="Lipzen A."/>
            <person name="Riley R."/>
            <person name="Salamov A."/>
            <person name="Simmons B.A."/>
            <person name="Magnuson J.K."/>
            <person name="Henrissat B."/>
            <person name="Mortensen U.H."/>
            <person name="Larsen T.O."/>
            <person name="Devries R.P."/>
            <person name="Grigoriev I.V."/>
            <person name="Machida M."/>
            <person name="Baker S.E."/>
            <person name="Andersen M.R."/>
            <person name="Cantor M.N."/>
            <person name="Hua S.X."/>
        </authorList>
    </citation>
    <scope>NUCLEOTIDE SEQUENCE [LARGE SCALE GENOMIC DNA]</scope>
    <source>
        <strain evidence="7 8">CBS 119388</strain>
    </source>
</reference>
<dbReference type="InterPro" id="IPR021833">
    <property type="entry name" value="DUF3425"/>
</dbReference>
<comment type="similarity">
    <text evidence="1">Belongs to the zinc-containing alcohol dehydrogenase family.</text>
</comment>
<feature type="domain" description="Enoyl reductase (ER)" evidence="6">
    <location>
        <begin position="296"/>
        <end position="627"/>
    </location>
</feature>
<dbReference type="Pfam" id="PF08240">
    <property type="entry name" value="ADH_N"/>
    <property type="match status" value="1"/>
</dbReference>
<dbReference type="InterPro" id="IPR020843">
    <property type="entry name" value="ER"/>
</dbReference>
<evidence type="ECO:0000313" key="7">
    <source>
        <dbReference type="EMBL" id="KAE8399676.1"/>
    </source>
</evidence>
<dbReference type="PANTHER" id="PTHR45348:SF2">
    <property type="entry name" value="ZINC-TYPE ALCOHOL DEHYDROGENASE-LIKE PROTEIN C2E1P3.01"/>
    <property type="match status" value="1"/>
</dbReference>
<dbReference type="Gene3D" id="3.90.180.10">
    <property type="entry name" value="Medium-chain alcohol dehydrogenases, catalytic domain"/>
    <property type="match status" value="1"/>
</dbReference>
<dbReference type="InterPro" id="IPR011032">
    <property type="entry name" value="GroES-like_sf"/>
</dbReference>
<dbReference type="InterPro" id="IPR013149">
    <property type="entry name" value="ADH-like_C"/>
</dbReference>
<dbReference type="SUPFAM" id="SSF50129">
    <property type="entry name" value="GroES-like"/>
    <property type="match status" value="1"/>
</dbReference>
<dbReference type="GO" id="GO:0000166">
    <property type="term" value="F:nucleotide binding"/>
    <property type="evidence" value="ECO:0007669"/>
    <property type="project" value="UniProtKB-KW"/>
</dbReference>
<dbReference type="Pfam" id="PF11905">
    <property type="entry name" value="DUF3425"/>
    <property type="match status" value="1"/>
</dbReference>
<dbReference type="SMART" id="SM00829">
    <property type="entry name" value="PKS_ER"/>
    <property type="match status" value="1"/>
</dbReference>
<dbReference type="RefSeq" id="XP_031936995.1">
    <property type="nucleotide sequence ID" value="XM_032085346.1"/>
</dbReference>
<proteinExistence type="inferred from homology"/>
<dbReference type="InterPro" id="IPR013154">
    <property type="entry name" value="ADH-like_N"/>
</dbReference>
<accession>A0A5N7CZS6</accession>
<evidence type="ECO:0000256" key="5">
    <source>
        <dbReference type="SAM" id="MobiDB-lite"/>
    </source>
</evidence>
<dbReference type="InterPro" id="IPR047122">
    <property type="entry name" value="Trans-enoyl_RdTase-like"/>
</dbReference>
<keyword evidence="2" id="KW-0547">Nucleotide-binding</keyword>
<dbReference type="Pfam" id="PF00107">
    <property type="entry name" value="ADH_zinc_N"/>
    <property type="match status" value="1"/>
</dbReference>
<dbReference type="GeneID" id="43670037"/>
<dbReference type="InterPro" id="IPR036291">
    <property type="entry name" value="NAD(P)-bd_dom_sf"/>
</dbReference>
<dbReference type="GO" id="GO:0016651">
    <property type="term" value="F:oxidoreductase activity, acting on NAD(P)H"/>
    <property type="evidence" value="ECO:0007669"/>
    <property type="project" value="InterPro"/>
</dbReference>
<name>A0A5N7CZS6_9EURO</name>
<protein>
    <submittedName>
        <fullName evidence="7">NAD(P)-binding protein</fullName>
    </submittedName>
</protein>
<dbReference type="OrthoDB" id="48317at2759"/>
<keyword evidence="8" id="KW-1185">Reference proteome</keyword>
<gene>
    <name evidence="7" type="ORF">BDV37DRAFT_275123</name>
</gene>
<organism evidence="7 8">
    <name type="scientific">Aspergillus pseudonomiae</name>
    <dbReference type="NCBI Taxonomy" id="1506151"/>
    <lineage>
        <taxon>Eukaryota</taxon>
        <taxon>Fungi</taxon>
        <taxon>Dikarya</taxon>
        <taxon>Ascomycota</taxon>
        <taxon>Pezizomycotina</taxon>
        <taxon>Eurotiomycetes</taxon>
        <taxon>Eurotiomycetidae</taxon>
        <taxon>Eurotiales</taxon>
        <taxon>Aspergillaceae</taxon>
        <taxon>Aspergillus</taxon>
        <taxon>Aspergillus subgen. Circumdati</taxon>
    </lineage>
</organism>
<evidence type="ECO:0000259" key="6">
    <source>
        <dbReference type="SMART" id="SM00829"/>
    </source>
</evidence>
<feature type="region of interest" description="Disordered" evidence="5">
    <location>
        <begin position="1"/>
        <end position="21"/>
    </location>
</feature>
<dbReference type="Gene3D" id="3.40.50.720">
    <property type="entry name" value="NAD(P)-binding Rossmann-like Domain"/>
    <property type="match status" value="1"/>
</dbReference>
<evidence type="ECO:0000313" key="8">
    <source>
        <dbReference type="Proteomes" id="UP000325579"/>
    </source>
</evidence>
<dbReference type="EMBL" id="ML736829">
    <property type="protein sequence ID" value="KAE8399676.1"/>
    <property type="molecule type" value="Genomic_DNA"/>
</dbReference>
<dbReference type="AlphaFoldDB" id="A0A5N7CZS6"/>
<feature type="region of interest" description="Disordered" evidence="5">
    <location>
        <begin position="56"/>
        <end position="79"/>
    </location>
</feature>
<keyword evidence="3" id="KW-0521">NADP</keyword>
<dbReference type="PANTHER" id="PTHR45348">
    <property type="entry name" value="HYPOTHETICAL OXIDOREDUCTASE (EUROFUNG)"/>
    <property type="match status" value="1"/>
</dbReference>
<keyword evidence="4" id="KW-0560">Oxidoreductase</keyword>
<evidence type="ECO:0000256" key="1">
    <source>
        <dbReference type="ARBA" id="ARBA00008072"/>
    </source>
</evidence>
<evidence type="ECO:0000256" key="3">
    <source>
        <dbReference type="ARBA" id="ARBA00022857"/>
    </source>
</evidence>